<comment type="caution">
    <text evidence="3">The sequence shown here is derived from an EMBL/GenBank/DDBJ whole genome shotgun (WGS) entry which is preliminary data.</text>
</comment>
<keyword evidence="2" id="KW-0812">Transmembrane</keyword>
<evidence type="ECO:0000313" key="4">
    <source>
        <dbReference type="Proteomes" id="UP000319148"/>
    </source>
</evidence>
<keyword evidence="2" id="KW-1133">Transmembrane helix</keyword>
<accession>A0A501PN73</accession>
<evidence type="ECO:0000256" key="2">
    <source>
        <dbReference type="SAM" id="Phobius"/>
    </source>
</evidence>
<proteinExistence type="predicted"/>
<evidence type="ECO:0000256" key="1">
    <source>
        <dbReference type="SAM" id="MobiDB-lite"/>
    </source>
</evidence>
<dbReference type="OrthoDB" id="9839685at2"/>
<keyword evidence="4" id="KW-1185">Reference proteome</keyword>
<name>A0A501PN73_9PROT</name>
<feature type="transmembrane region" description="Helical" evidence="2">
    <location>
        <begin position="245"/>
        <end position="265"/>
    </location>
</feature>
<protein>
    <submittedName>
        <fullName evidence="3">Uncharacterized protein</fullName>
    </submittedName>
</protein>
<dbReference type="EMBL" id="VFIY01000005">
    <property type="protein sequence ID" value="TPD61950.1"/>
    <property type="molecule type" value="Genomic_DNA"/>
</dbReference>
<gene>
    <name evidence="3" type="ORF">FIV46_07030</name>
</gene>
<feature type="region of interest" description="Disordered" evidence="1">
    <location>
        <begin position="273"/>
        <end position="308"/>
    </location>
</feature>
<dbReference type="Proteomes" id="UP000319148">
    <property type="component" value="Unassembled WGS sequence"/>
</dbReference>
<feature type="compositionally biased region" description="Basic and acidic residues" evidence="1">
    <location>
        <begin position="279"/>
        <end position="302"/>
    </location>
</feature>
<organism evidence="3 4">
    <name type="scientific">Emcibacter nanhaiensis</name>
    <dbReference type="NCBI Taxonomy" id="1505037"/>
    <lineage>
        <taxon>Bacteria</taxon>
        <taxon>Pseudomonadati</taxon>
        <taxon>Pseudomonadota</taxon>
        <taxon>Alphaproteobacteria</taxon>
        <taxon>Emcibacterales</taxon>
        <taxon>Emcibacteraceae</taxon>
        <taxon>Emcibacter</taxon>
    </lineage>
</organism>
<evidence type="ECO:0000313" key="3">
    <source>
        <dbReference type="EMBL" id="TPD61950.1"/>
    </source>
</evidence>
<keyword evidence="2" id="KW-0472">Membrane</keyword>
<dbReference type="RefSeq" id="WP_139939833.1">
    <property type="nucleotide sequence ID" value="NZ_JBHSYP010000003.1"/>
</dbReference>
<dbReference type="AlphaFoldDB" id="A0A501PN73"/>
<reference evidence="4" key="1">
    <citation type="submission" date="2019-06" db="EMBL/GenBank/DDBJ databases">
        <title>The complete genome of Emcibacter congregatus ZYLT.</title>
        <authorList>
            <person name="Zhao Z."/>
        </authorList>
    </citation>
    <scope>NUCLEOTIDE SEQUENCE [LARGE SCALE GENOMIC DNA]</scope>
    <source>
        <strain evidence="4">MCCC 1A06723</strain>
    </source>
</reference>
<sequence>MSLVGAFFTLSGVGTALAADLKGSISLAPEEVLISGDKPYSGQFDLREQWGDNPQLTLTRLVVTFHFRDNDQWQMKERRGRPEKDGRPLRTVVKSLVGSEAPALEQRYSREVYNIYSNPIEVARLQIGTDRFFAATSRRRLEERHDHGESRSFLGLKPDPETGNKVAAYSVTRRTLVEQWDGYADQFSIRNKILSLDALLDLAEDGVLPFTLDGDGDYLLVGATLDYEGYAYPGFNIAAEEEEEVALHVPLGLLGLIGGGGLFLVRRKTEQRKRHRRETARQKYGERRLAEHLAEQEQRELETAGQTS</sequence>